<dbReference type="Proteomes" id="UP000275385">
    <property type="component" value="Unassembled WGS sequence"/>
</dbReference>
<name>A0A420Y135_9PEZI</name>
<evidence type="ECO:0000313" key="3">
    <source>
        <dbReference type="Proteomes" id="UP000275385"/>
    </source>
</evidence>
<evidence type="ECO:0000313" key="2">
    <source>
        <dbReference type="EMBL" id="RKU41631.1"/>
    </source>
</evidence>
<keyword evidence="3" id="KW-1185">Reference proteome</keyword>
<gene>
    <name evidence="2" type="ORF">DL546_000620</name>
</gene>
<protein>
    <submittedName>
        <fullName evidence="2">Uncharacterized protein</fullName>
    </submittedName>
</protein>
<reference evidence="2 3" key="1">
    <citation type="submission" date="2018-08" db="EMBL/GenBank/DDBJ databases">
        <title>Draft genome of the lignicolous fungus Coniochaeta pulveracea.</title>
        <authorList>
            <person name="Borstlap C.J."/>
            <person name="De Witt R.N."/>
            <person name="Botha A."/>
            <person name="Volschenk H."/>
        </authorList>
    </citation>
    <scope>NUCLEOTIDE SEQUENCE [LARGE SCALE GENOMIC DNA]</scope>
    <source>
        <strain evidence="2 3">CAB683</strain>
    </source>
</reference>
<comment type="caution">
    <text evidence="2">The sequence shown here is derived from an EMBL/GenBank/DDBJ whole genome shotgun (WGS) entry which is preliminary data.</text>
</comment>
<evidence type="ECO:0000256" key="1">
    <source>
        <dbReference type="SAM" id="MobiDB-lite"/>
    </source>
</evidence>
<sequence length="95" mass="10050">MTQDTDFSSQGSERTRNPRGGPQSELAQALQELAKGEQTATALENNLSSLESKIDALLASFEEQERSQTRHAAGNPPSDADGNGAEAESTGEKNS</sequence>
<feature type="region of interest" description="Disordered" evidence="1">
    <location>
        <begin position="59"/>
        <end position="95"/>
    </location>
</feature>
<feature type="region of interest" description="Disordered" evidence="1">
    <location>
        <begin position="1"/>
        <end position="25"/>
    </location>
</feature>
<dbReference type="EMBL" id="QVQW01000070">
    <property type="protein sequence ID" value="RKU41631.1"/>
    <property type="molecule type" value="Genomic_DNA"/>
</dbReference>
<proteinExistence type="predicted"/>
<dbReference type="AlphaFoldDB" id="A0A420Y135"/>
<organism evidence="2 3">
    <name type="scientific">Coniochaeta pulveracea</name>
    <dbReference type="NCBI Taxonomy" id="177199"/>
    <lineage>
        <taxon>Eukaryota</taxon>
        <taxon>Fungi</taxon>
        <taxon>Dikarya</taxon>
        <taxon>Ascomycota</taxon>
        <taxon>Pezizomycotina</taxon>
        <taxon>Sordariomycetes</taxon>
        <taxon>Sordariomycetidae</taxon>
        <taxon>Coniochaetales</taxon>
        <taxon>Coniochaetaceae</taxon>
        <taxon>Coniochaeta</taxon>
    </lineage>
</organism>
<dbReference type="OrthoDB" id="5398685at2759"/>
<feature type="compositionally biased region" description="Polar residues" evidence="1">
    <location>
        <begin position="1"/>
        <end position="12"/>
    </location>
</feature>
<accession>A0A420Y135</accession>